<dbReference type="GO" id="GO:0003677">
    <property type="term" value="F:DNA binding"/>
    <property type="evidence" value="ECO:0007669"/>
    <property type="project" value="UniProtKB-KW"/>
</dbReference>
<dbReference type="Pfam" id="PF09836">
    <property type="entry name" value="DUF2063"/>
    <property type="match status" value="1"/>
</dbReference>
<accession>A0ABU5E153</accession>
<proteinExistence type="predicted"/>
<name>A0ABU5E153_9PROT</name>
<evidence type="ECO:0000313" key="2">
    <source>
        <dbReference type="EMBL" id="MDY0872551.1"/>
    </source>
</evidence>
<dbReference type="EMBL" id="JAXCLX010000001">
    <property type="protein sequence ID" value="MDY0872551.1"/>
    <property type="molecule type" value="Genomic_DNA"/>
</dbReference>
<keyword evidence="3" id="KW-1185">Reference proteome</keyword>
<feature type="domain" description="Putative DNA-binding" evidence="1">
    <location>
        <begin position="5"/>
        <end position="91"/>
    </location>
</feature>
<gene>
    <name evidence="2" type="ORF">SMD31_11475</name>
</gene>
<dbReference type="InterPro" id="IPR018640">
    <property type="entry name" value="DUF2063"/>
</dbReference>
<dbReference type="Proteomes" id="UP001271769">
    <property type="component" value="Unassembled WGS sequence"/>
</dbReference>
<reference evidence="2 3" key="1">
    <citation type="journal article" date="2013" name="Antonie Van Leeuwenhoek">
        <title>Dongia rigui sp. nov., isolated from freshwater of a large wetland in Korea.</title>
        <authorList>
            <person name="Baik K.S."/>
            <person name="Hwang Y.M."/>
            <person name="Choi J.S."/>
            <person name="Kwon J."/>
            <person name="Seong C.N."/>
        </authorList>
    </citation>
    <scope>NUCLEOTIDE SEQUENCE [LARGE SCALE GENOMIC DNA]</scope>
    <source>
        <strain evidence="2 3">04SU4-P</strain>
    </source>
</reference>
<sequence>MSLEQLQRAFQGYLLGRTAQMPSVNEARERLDIYRLGYVSRLVEALGNDYPGLKALLGATAFADAARRYIADHPSAHYSLRWLGQGLPDHLAAQGEALAAGMARFDWAVALAFDAADEAIVGLPDLLALPAEAWAHFSLRFAVAASLITADTATGDLRRALLHDEPVSEAVPGLSVAWLVWRSGEDVQYRALPADEAACFAWMQGGMSFARMCESLAQDFHEANAAQRGAEMLQDWLQRGLVSEIVC</sequence>
<organism evidence="2 3">
    <name type="scientific">Dongia rigui</name>
    <dbReference type="NCBI Taxonomy" id="940149"/>
    <lineage>
        <taxon>Bacteria</taxon>
        <taxon>Pseudomonadati</taxon>
        <taxon>Pseudomonadota</taxon>
        <taxon>Alphaproteobacteria</taxon>
        <taxon>Rhodospirillales</taxon>
        <taxon>Dongiaceae</taxon>
        <taxon>Dongia</taxon>
    </lineage>
</organism>
<keyword evidence="2" id="KW-0238">DNA-binding</keyword>
<comment type="caution">
    <text evidence="2">The sequence shown here is derived from an EMBL/GenBank/DDBJ whole genome shotgun (WGS) entry which is preliminary data.</text>
</comment>
<protein>
    <submittedName>
        <fullName evidence="2">DNA-binding domain-containing protein</fullName>
    </submittedName>
</protein>
<dbReference type="RefSeq" id="WP_320500979.1">
    <property type="nucleotide sequence ID" value="NZ_JAXCLX010000001.1"/>
</dbReference>
<evidence type="ECO:0000313" key="3">
    <source>
        <dbReference type="Proteomes" id="UP001271769"/>
    </source>
</evidence>
<evidence type="ECO:0000259" key="1">
    <source>
        <dbReference type="Pfam" id="PF09836"/>
    </source>
</evidence>